<dbReference type="Proteomes" id="UP001208853">
    <property type="component" value="Unassembled WGS sequence"/>
</dbReference>
<feature type="non-terminal residue" evidence="1">
    <location>
        <position position="81"/>
    </location>
</feature>
<dbReference type="EMBL" id="JAPAIK010000542">
    <property type="protein sequence ID" value="MCW1073750.1"/>
    <property type="molecule type" value="Genomic_DNA"/>
</dbReference>
<name>A0AAW5TPE1_STRAP</name>
<gene>
    <name evidence="1" type="ORF">OJ930_12310</name>
</gene>
<reference evidence="1" key="1">
    <citation type="submission" date="2022-10" db="EMBL/GenBank/DDBJ databases">
        <title>Comparative genomic study of S. anginosus.</title>
        <authorList>
            <person name="Prasad A."/>
            <person name="Ene A."/>
            <person name="Jablonska S."/>
            <person name="Du J."/>
            <person name="Wolfe A.J."/>
            <person name="Putonti C."/>
        </authorList>
    </citation>
    <scope>NUCLEOTIDE SEQUENCE</scope>
    <source>
        <strain evidence="1">UMB6888</strain>
    </source>
</reference>
<evidence type="ECO:0000313" key="2">
    <source>
        <dbReference type="Proteomes" id="UP001208853"/>
    </source>
</evidence>
<proteinExistence type="predicted"/>
<accession>A0AAW5TPE1</accession>
<protein>
    <submittedName>
        <fullName evidence="1">ERAP1-like C-terminal domain-containing protein</fullName>
    </submittedName>
</protein>
<organism evidence="1 2">
    <name type="scientific">Streptococcus anginosus</name>
    <dbReference type="NCBI Taxonomy" id="1328"/>
    <lineage>
        <taxon>Bacteria</taxon>
        <taxon>Bacillati</taxon>
        <taxon>Bacillota</taxon>
        <taxon>Bacilli</taxon>
        <taxon>Lactobacillales</taxon>
        <taxon>Streptococcaceae</taxon>
        <taxon>Streptococcus</taxon>
        <taxon>Streptococcus anginosus group</taxon>
    </lineage>
</organism>
<sequence length="81" mass="9266">GLRCVKSEWVDIAGERTEIASFQGAERPDLILLNSQDWGYAKIRFDADSFRVALENLEKFDNHLDRSVVVFAAMDMMRDGE</sequence>
<comment type="caution">
    <text evidence="1">The sequence shown here is derived from an EMBL/GenBank/DDBJ whole genome shotgun (WGS) entry which is preliminary data.</text>
</comment>
<dbReference type="AlphaFoldDB" id="A0AAW5TPE1"/>
<evidence type="ECO:0000313" key="1">
    <source>
        <dbReference type="EMBL" id="MCW1073750.1"/>
    </source>
</evidence>
<feature type="non-terminal residue" evidence="1">
    <location>
        <position position="1"/>
    </location>
</feature>